<dbReference type="InterPro" id="IPR012338">
    <property type="entry name" value="Beta-lactam/transpept-like"/>
</dbReference>
<gene>
    <name evidence="2" type="ORF">I0C86_39355</name>
</gene>
<feature type="domain" description="Beta-lactamase-related" evidence="1">
    <location>
        <begin position="17"/>
        <end position="379"/>
    </location>
</feature>
<proteinExistence type="predicted"/>
<dbReference type="PANTHER" id="PTHR43283">
    <property type="entry name" value="BETA-LACTAMASE-RELATED"/>
    <property type="match status" value="1"/>
</dbReference>
<sequence>MAHSTTPTGARGLVTAMAARVAAAELPGLVTLVARGDDVHVDPIGTLTLGGTAPMRRDTVFRIGSMTKPVLGVATMMLVEDDRLALDDPIDRLLPELAGQAVLRRVDGPLDDTVPARRPTTVEDLLTFRMGFGLIFEPSFQPPYPVVTAARERQLRIGPPDPRTPHDPDEWIRQFGTLPLLHQPGERWQYDSAALVLGVLVARAAGQSLPDYFRTRIFEPLGMAQTGFSLPAEDLDRLPGYYATDPETGALTEQKSSTPGEWAEPPVFPSGAAGLVSTADDYLAFARLLLHRGVHRGERLLSERSVELITTNHLTPEQIAGGGPVLDGQGWGYCLAVSTGSDEASPVPGRYGWDGGYGTSWFNDPHRDLIAIALTQTVDFLFNGGLTEFQRLA</sequence>
<dbReference type="InterPro" id="IPR001466">
    <property type="entry name" value="Beta-lactam-related"/>
</dbReference>
<accession>A0ABS0H8Y3</accession>
<dbReference type="RefSeq" id="WP_196206404.1">
    <property type="nucleotide sequence ID" value="NZ_JADPUN010000404.1"/>
</dbReference>
<dbReference type="Gene3D" id="3.40.710.10">
    <property type="entry name" value="DD-peptidase/beta-lactamase superfamily"/>
    <property type="match status" value="1"/>
</dbReference>
<comment type="caution">
    <text evidence="2">The sequence shown here is derived from an EMBL/GenBank/DDBJ whole genome shotgun (WGS) entry which is preliminary data.</text>
</comment>
<dbReference type="PANTHER" id="PTHR43283:SF3">
    <property type="entry name" value="BETA-LACTAMASE FAMILY PROTEIN (AFU_ORTHOLOGUE AFUA_5G07500)"/>
    <property type="match status" value="1"/>
</dbReference>
<dbReference type="EMBL" id="JADPUN010000404">
    <property type="protein sequence ID" value="MBF9134938.1"/>
    <property type="molecule type" value="Genomic_DNA"/>
</dbReference>
<protein>
    <submittedName>
        <fullName evidence="2">Beta-lactamase family protein</fullName>
    </submittedName>
</protein>
<name>A0ABS0H8Y3_9ACTN</name>
<dbReference type="InterPro" id="IPR050789">
    <property type="entry name" value="Diverse_Enzym_Activities"/>
</dbReference>
<dbReference type="Proteomes" id="UP000638560">
    <property type="component" value="Unassembled WGS sequence"/>
</dbReference>
<evidence type="ECO:0000313" key="2">
    <source>
        <dbReference type="EMBL" id="MBF9134938.1"/>
    </source>
</evidence>
<evidence type="ECO:0000259" key="1">
    <source>
        <dbReference type="Pfam" id="PF00144"/>
    </source>
</evidence>
<organism evidence="2 3">
    <name type="scientific">Plantactinospora alkalitolerans</name>
    <dbReference type="NCBI Taxonomy" id="2789879"/>
    <lineage>
        <taxon>Bacteria</taxon>
        <taxon>Bacillati</taxon>
        <taxon>Actinomycetota</taxon>
        <taxon>Actinomycetes</taxon>
        <taxon>Micromonosporales</taxon>
        <taxon>Micromonosporaceae</taxon>
        <taxon>Plantactinospora</taxon>
    </lineage>
</organism>
<reference evidence="2 3" key="1">
    <citation type="submission" date="2020-11" db="EMBL/GenBank/DDBJ databases">
        <title>A novel isolate from a Black sea contaminated sediment with potential to produce alkanes: Plantactinospora alkalitolerans sp. nov.</title>
        <authorList>
            <person name="Carro L."/>
            <person name="Veyisoglu A."/>
            <person name="Guven K."/>
            <person name="Schumann P."/>
            <person name="Klenk H.-P."/>
            <person name="Sahin N."/>
        </authorList>
    </citation>
    <scope>NUCLEOTIDE SEQUENCE [LARGE SCALE GENOMIC DNA]</scope>
    <source>
        <strain evidence="2 3">S1510</strain>
    </source>
</reference>
<evidence type="ECO:0000313" key="3">
    <source>
        <dbReference type="Proteomes" id="UP000638560"/>
    </source>
</evidence>
<dbReference type="SUPFAM" id="SSF56601">
    <property type="entry name" value="beta-lactamase/transpeptidase-like"/>
    <property type="match status" value="1"/>
</dbReference>
<dbReference type="Pfam" id="PF00144">
    <property type="entry name" value="Beta-lactamase"/>
    <property type="match status" value="1"/>
</dbReference>
<keyword evidence="3" id="KW-1185">Reference proteome</keyword>